<gene>
    <name evidence="1" type="ORF">B0I00_1525</name>
</gene>
<sequence>MPSTPIQTPSSYISSHAAAFADGEGAAVLVSAASPLPVAFGAPAATPLAGSTAASGIFGPYAPALGRAVMLSLGGTWTGAVKVLRSADGGATKVPLTLGGQPWGQFTGNCCEPVWDESEGAARLYLDMALNSGTCTYRFAQ</sequence>
<dbReference type="RefSeq" id="WP_100866783.1">
    <property type="nucleotide sequence ID" value="NZ_PHUF01000003.1"/>
</dbReference>
<protein>
    <submittedName>
        <fullName evidence="1">Uncharacterized protein</fullName>
    </submittedName>
</protein>
<name>A0A2N0HK07_9SPHN</name>
<keyword evidence="2" id="KW-1185">Reference proteome</keyword>
<dbReference type="OrthoDB" id="7565359at2"/>
<proteinExistence type="predicted"/>
<evidence type="ECO:0000313" key="2">
    <source>
        <dbReference type="Proteomes" id="UP000232587"/>
    </source>
</evidence>
<organism evidence="1 2">
    <name type="scientific">Novosphingobium kunmingense</name>
    <dbReference type="NCBI Taxonomy" id="1211806"/>
    <lineage>
        <taxon>Bacteria</taxon>
        <taxon>Pseudomonadati</taxon>
        <taxon>Pseudomonadota</taxon>
        <taxon>Alphaproteobacteria</taxon>
        <taxon>Sphingomonadales</taxon>
        <taxon>Sphingomonadaceae</taxon>
        <taxon>Novosphingobium</taxon>
    </lineage>
</organism>
<dbReference type="EMBL" id="PHUF01000003">
    <property type="protein sequence ID" value="PKB19294.1"/>
    <property type="molecule type" value="Genomic_DNA"/>
</dbReference>
<dbReference type="Proteomes" id="UP000232587">
    <property type="component" value="Unassembled WGS sequence"/>
</dbReference>
<evidence type="ECO:0000313" key="1">
    <source>
        <dbReference type="EMBL" id="PKB19294.1"/>
    </source>
</evidence>
<dbReference type="AlphaFoldDB" id="A0A2N0HK07"/>
<comment type="caution">
    <text evidence="1">The sequence shown here is derived from an EMBL/GenBank/DDBJ whole genome shotgun (WGS) entry which is preliminary data.</text>
</comment>
<accession>A0A2N0HK07</accession>
<reference evidence="1 2" key="1">
    <citation type="submission" date="2017-11" db="EMBL/GenBank/DDBJ databases">
        <title>Genomic Encyclopedia of Type Strains, Phase III (KMG-III): the genomes of soil and plant-associated and newly described type strains.</title>
        <authorList>
            <person name="Whitman W."/>
        </authorList>
    </citation>
    <scope>NUCLEOTIDE SEQUENCE [LARGE SCALE GENOMIC DNA]</scope>
    <source>
        <strain evidence="1 2">CGMCC 1.12274</strain>
    </source>
</reference>